<keyword evidence="2" id="KW-0812">Transmembrane</keyword>
<evidence type="ECO:0000256" key="1">
    <source>
        <dbReference type="SAM" id="MobiDB-lite"/>
    </source>
</evidence>
<sequence>MTQENFHKTGAARTDSNEEISRRAKRKLAAKKRRARNPFYGLGMFGLVGWSVAIPTLAGTALGLWIDAQAETERSWTLIGLLAGVTLGCFNAWYWISKESGDE</sequence>
<comment type="caution">
    <text evidence="3">The sequence shown here is derived from an EMBL/GenBank/DDBJ whole genome shotgun (WGS) entry which is preliminary data.</text>
</comment>
<reference evidence="3" key="1">
    <citation type="submission" date="2022-07" db="EMBL/GenBank/DDBJ databases">
        <authorList>
            <person name="Otstavnykh N."/>
            <person name="Isaeva M."/>
            <person name="Bystritskaya E."/>
        </authorList>
    </citation>
    <scope>NUCLEOTIDE SEQUENCE</scope>
    <source>
        <strain evidence="3">KCTC 52189</strain>
    </source>
</reference>
<keyword evidence="4" id="KW-1185">Reference proteome</keyword>
<feature type="transmembrane region" description="Helical" evidence="2">
    <location>
        <begin position="39"/>
        <end position="66"/>
    </location>
</feature>
<proteinExistence type="predicted"/>
<feature type="region of interest" description="Disordered" evidence="1">
    <location>
        <begin position="1"/>
        <end position="29"/>
    </location>
</feature>
<dbReference type="EMBL" id="JANHAX010000001">
    <property type="protein sequence ID" value="MDQ2088944.1"/>
    <property type="molecule type" value="Genomic_DNA"/>
</dbReference>
<organism evidence="3 4">
    <name type="scientific">Marimonas arenosa</name>
    <dbReference type="NCBI Taxonomy" id="1795305"/>
    <lineage>
        <taxon>Bacteria</taxon>
        <taxon>Pseudomonadati</taxon>
        <taxon>Pseudomonadota</taxon>
        <taxon>Alphaproteobacteria</taxon>
        <taxon>Rhodobacterales</taxon>
        <taxon>Paracoccaceae</taxon>
        <taxon>Marimonas</taxon>
    </lineage>
</organism>
<gene>
    <name evidence="3" type="ORF">NO357_03385</name>
</gene>
<reference evidence="3" key="2">
    <citation type="submission" date="2023-02" db="EMBL/GenBank/DDBJ databases">
        <title>'Rhodoalgimonas zhirmunskyi' gen. nov., isolated from a red alga.</title>
        <authorList>
            <person name="Nedashkovskaya O.I."/>
            <person name="Otstavnykh N.Y."/>
            <person name="Bystritskaya E.P."/>
            <person name="Balabanova L.A."/>
            <person name="Isaeva M.P."/>
        </authorList>
    </citation>
    <scope>NUCLEOTIDE SEQUENCE</scope>
    <source>
        <strain evidence="3">KCTC 52189</strain>
    </source>
</reference>
<feature type="transmembrane region" description="Helical" evidence="2">
    <location>
        <begin position="78"/>
        <end position="96"/>
    </location>
</feature>
<evidence type="ECO:0000313" key="3">
    <source>
        <dbReference type="EMBL" id="MDQ2088944.1"/>
    </source>
</evidence>
<keyword evidence="2" id="KW-1133">Transmembrane helix</keyword>
<dbReference type="InterPro" id="IPR011744">
    <property type="entry name" value="ATPase_gene1"/>
</dbReference>
<dbReference type="NCBIfam" id="TIGR02230">
    <property type="entry name" value="ATPase_gene1"/>
    <property type="match status" value="1"/>
</dbReference>
<evidence type="ECO:0000313" key="4">
    <source>
        <dbReference type="Proteomes" id="UP001226762"/>
    </source>
</evidence>
<accession>A0AAE3WA27</accession>
<dbReference type="Pfam" id="PF09527">
    <property type="entry name" value="ATPase_gene1"/>
    <property type="match status" value="1"/>
</dbReference>
<name>A0AAE3WA27_9RHOB</name>
<dbReference type="InterPro" id="IPR032820">
    <property type="entry name" value="ATPase_put"/>
</dbReference>
<dbReference type="AlphaFoldDB" id="A0AAE3WA27"/>
<protein>
    <submittedName>
        <fullName evidence="3">AtpZ/AtpI family protein</fullName>
    </submittedName>
</protein>
<dbReference type="Proteomes" id="UP001226762">
    <property type="component" value="Unassembled WGS sequence"/>
</dbReference>
<evidence type="ECO:0000256" key="2">
    <source>
        <dbReference type="SAM" id="Phobius"/>
    </source>
</evidence>
<keyword evidence="2" id="KW-0472">Membrane</keyword>
<dbReference type="RefSeq" id="WP_306734202.1">
    <property type="nucleotide sequence ID" value="NZ_JANHAX010000001.1"/>
</dbReference>